<sequence>MSTLQLTVVGSGDAFGSGGLLNTCFYVAAPSVRFLIDCGATTLPGLKQRGLKSEDVDVIILSHFHGDHFGGVPFLLLDAAVTKRARPLTIISPPGARPRIIRLLEVLYPGTEVLEKIQVNFLEYQPYETLTTKYLSVQAYPVVHTEAALPHGLRISVAGKVISYSGDTEWTDTLLDLARDADLFICECNFYDTQVKGHLNYLTLRQRLPELGHKKILLTHLDQEMLDQLDQLELAYAVDGQVVTV</sequence>
<dbReference type="PANTHER" id="PTHR46018:SF7">
    <property type="entry name" value="RIBONUCLEASE Z"/>
    <property type="match status" value="1"/>
</dbReference>
<protein>
    <submittedName>
        <fullName evidence="2">Ribonuclease BN (tRNA processing enzyme)</fullName>
    </submittedName>
</protein>
<dbReference type="SMART" id="SM00849">
    <property type="entry name" value="Lactamase_B"/>
    <property type="match status" value="1"/>
</dbReference>
<proteinExistence type="predicted"/>
<dbReference type="SUPFAM" id="SSF56281">
    <property type="entry name" value="Metallo-hydrolase/oxidoreductase"/>
    <property type="match status" value="1"/>
</dbReference>
<evidence type="ECO:0000313" key="3">
    <source>
        <dbReference type="Proteomes" id="UP000557307"/>
    </source>
</evidence>
<gene>
    <name evidence="2" type="ORF">HNQ92_000377</name>
</gene>
<accession>A0A840TDR5</accession>
<dbReference type="Pfam" id="PF23023">
    <property type="entry name" value="Anti-Pycsar_Apyc1"/>
    <property type="match status" value="1"/>
</dbReference>
<dbReference type="InterPro" id="IPR036866">
    <property type="entry name" value="RibonucZ/Hydroxyglut_hydro"/>
</dbReference>
<organism evidence="2 3">
    <name type="scientific">Rhabdobacter roseus</name>
    <dbReference type="NCBI Taxonomy" id="1655419"/>
    <lineage>
        <taxon>Bacteria</taxon>
        <taxon>Pseudomonadati</taxon>
        <taxon>Bacteroidota</taxon>
        <taxon>Cytophagia</taxon>
        <taxon>Cytophagales</taxon>
        <taxon>Cytophagaceae</taxon>
        <taxon>Rhabdobacter</taxon>
    </lineage>
</organism>
<reference evidence="2 3" key="1">
    <citation type="submission" date="2020-08" db="EMBL/GenBank/DDBJ databases">
        <title>Genomic Encyclopedia of Type Strains, Phase IV (KMG-IV): sequencing the most valuable type-strain genomes for metagenomic binning, comparative biology and taxonomic classification.</title>
        <authorList>
            <person name="Goeker M."/>
        </authorList>
    </citation>
    <scope>NUCLEOTIDE SEQUENCE [LARGE SCALE GENOMIC DNA]</scope>
    <source>
        <strain evidence="2 3">DSM 105074</strain>
    </source>
</reference>
<dbReference type="AlphaFoldDB" id="A0A840TDR5"/>
<dbReference type="EMBL" id="JACHGF010000001">
    <property type="protein sequence ID" value="MBB5282256.1"/>
    <property type="molecule type" value="Genomic_DNA"/>
</dbReference>
<comment type="caution">
    <text evidence="2">The sequence shown here is derived from an EMBL/GenBank/DDBJ whole genome shotgun (WGS) entry which is preliminary data.</text>
</comment>
<dbReference type="PANTHER" id="PTHR46018">
    <property type="entry name" value="ZINC PHOSPHODIESTERASE ELAC PROTEIN 1"/>
    <property type="match status" value="1"/>
</dbReference>
<name>A0A840TDR5_9BACT</name>
<feature type="domain" description="Metallo-beta-lactamase" evidence="1">
    <location>
        <begin position="21"/>
        <end position="220"/>
    </location>
</feature>
<dbReference type="GO" id="GO:0042781">
    <property type="term" value="F:3'-tRNA processing endoribonuclease activity"/>
    <property type="evidence" value="ECO:0007669"/>
    <property type="project" value="TreeGrafter"/>
</dbReference>
<dbReference type="InterPro" id="IPR001279">
    <property type="entry name" value="Metallo-B-lactamas"/>
</dbReference>
<evidence type="ECO:0000313" key="2">
    <source>
        <dbReference type="EMBL" id="MBB5282256.1"/>
    </source>
</evidence>
<evidence type="ECO:0000259" key="1">
    <source>
        <dbReference type="SMART" id="SM00849"/>
    </source>
</evidence>
<dbReference type="RefSeq" id="WP_184170055.1">
    <property type="nucleotide sequence ID" value="NZ_JACHGF010000001.1"/>
</dbReference>
<dbReference type="CDD" id="cd07740">
    <property type="entry name" value="metallo-hydrolase-like_MBL-fold"/>
    <property type="match status" value="1"/>
</dbReference>
<dbReference type="Proteomes" id="UP000557307">
    <property type="component" value="Unassembled WGS sequence"/>
</dbReference>
<dbReference type="Gene3D" id="3.60.15.10">
    <property type="entry name" value="Ribonuclease Z/Hydroxyacylglutathione hydrolase-like"/>
    <property type="match status" value="1"/>
</dbReference>
<keyword evidence="3" id="KW-1185">Reference proteome</keyword>